<evidence type="ECO:0000313" key="5">
    <source>
        <dbReference type="EMBL" id="ABL69060.1"/>
    </source>
</evidence>
<dbReference type="EnsemblBacteria" id="ABL69060">
    <property type="protein sequence ID" value="ABL69060"/>
    <property type="gene ID" value="Pden_0949"/>
</dbReference>
<dbReference type="GO" id="GO:0003676">
    <property type="term" value="F:nucleic acid binding"/>
    <property type="evidence" value="ECO:0007669"/>
    <property type="project" value="InterPro"/>
</dbReference>
<dbReference type="eggNOG" id="COG1864">
    <property type="taxonomic scope" value="Bacteria"/>
</dbReference>
<evidence type="ECO:0000256" key="1">
    <source>
        <dbReference type="PIRSR" id="PIRSR640255-1"/>
    </source>
</evidence>
<keyword evidence="5" id="KW-0378">Hydrolase</keyword>
<protein>
    <submittedName>
        <fullName evidence="5">DNA/RNA non-specific endonuclease</fullName>
    </submittedName>
</protein>
<dbReference type="InterPro" id="IPR001604">
    <property type="entry name" value="Endo_G_ENPP1-like_dom"/>
</dbReference>
<evidence type="ECO:0000259" key="3">
    <source>
        <dbReference type="SMART" id="SM00477"/>
    </source>
</evidence>
<dbReference type="EMBL" id="CP000489">
    <property type="protein sequence ID" value="ABL69060.1"/>
    <property type="molecule type" value="Genomic_DNA"/>
</dbReference>
<evidence type="ECO:0000259" key="4">
    <source>
        <dbReference type="SMART" id="SM00892"/>
    </source>
</evidence>
<dbReference type="SMART" id="SM00477">
    <property type="entry name" value="NUC"/>
    <property type="match status" value="1"/>
</dbReference>
<dbReference type="GO" id="GO:0004519">
    <property type="term" value="F:endonuclease activity"/>
    <property type="evidence" value="ECO:0007669"/>
    <property type="project" value="UniProtKB-KW"/>
</dbReference>
<reference evidence="6" key="1">
    <citation type="submission" date="2006-12" db="EMBL/GenBank/DDBJ databases">
        <title>Complete sequence of chromosome 1 of Paracoccus denitrificans PD1222.</title>
        <authorList>
            <person name="Copeland A."/>
            <person name="Lucas S."/>
            <person name="Lapidus A."/>
            <person name="Barry K."/>
            <person name="Detter J.C."/>
            <person name="Glavina del Rio T."/>
            <person name="Hammon N."/>
            <person name="Israni S."/>
            <person name="Dalin E."/>
            <person name="Tice H."/>
            <person name="Pitluck S."/>
            <person name="Munk A.C."/>
            <person name="Brettin T."/>
            <person name="Bruce D."/>
            <person name="Han C."/>
            <person name="Tapia R."/>
            <person name="Gilna P."/>
            <person name="Schmutz J."/>
            <person name="Larimer F."/>
            <person name="Land M."/>
            <person name="Hauser L."/>
            <person name="Kyrpides N."/>
            <person name="Lykidis A."/>
            <person name="Spiro S."/>
            <person name="Richardson D.J."/>
            <person name="Moir J.W.B."/>
            <person name="Ferguson S.J."/>
            <person name="van Spanning R.J.M."/>
            <person name="Richardson P."/>
        </authorList>
    </citation>
    <scope>NUCLEOTIDE SEQUENCE [LARGE SCALE GENOMIC DNA]</scope>
    <source>
        <strain evidence="6">Pd 1222</strain>
    </source>
</reference>
<dbReference type="Gene3D" id="3.40.570.10">
    <property type="entry name" value="Extracellular Endonuclease, subunit A"/>
    <property type="match status" value="1"/>
</dbReference>
<accession>A1B0L6</accession>
<dbReference type="InterPro" id="IPR044925">
    <property type="entry name" value="His-Me_finger_sf"/>
</dbReference>
<dbReference type="AlphaFoldDB" id="A1B0L6"/>
<dbReference type="GO" id="GO:0016787">
    <property type="term" value="F:hydrolase activity"/>
    <property type="evidence" value="ECO:0007669"/>
    <property type="project" value="InterPro"/>
</dbReference>
<evidence type="ECO:0000313" key="6">
    <source>
        <dbReference type="Proteomes" id="UP000000361"/>
    </source>
</evidence>
<keyword evidence="5" id="KW-0540">Nuclease</keyword>
<dbReference type="Proteomes" id="UP000000361">
    <property type="component" value="Chromosome 1"/>
</dbReference>
<feature type="binding site" evidence="2">
    <location>
        <position position="203"/>
    </location>
    <ligand>
        <name>Mg(2+)</name>
        <dbReference type="ChEBI" id="CHEBI:18420"/>
        <note>catalytic</note>
    </ligand>
</feature>
<keyword evidence="5" id="KW-0255">Endonuclease</keyword>
<keyword evidence="6" id="KW-1185">Reference proteome</keyword>
<sequence length="337" mass="37245">MPGRSCPLAVGAGKDLSAQSPAQGAVALMRHGFGPPAGLDPLRVSEALLPLESYGDRPGYDPGFVLPDHPLPLPGPGRWADDLVSLVPEARHPGRDETEIRYTHFSVRMSRSRALPLYSACNIDGSQSERNVPRSDVWRRDPRIDPQVQNLREAYGHDRQGLFSRGHMTRREDPNWGTPEIARQADADTFHITNAAPQRQGFNAGIWLALEDYVLDNTDRANLKVAVITGPMLSARDPVYYNRRIPIAFWNILAFVHAGTGELTTIGYRRSQMDYLPRPAGGRFVFGDFRDSQVPIRAIEQESGLDLADYAALDVMAGASPDMEIAVGRAADFYLSR</sequence>
<dbReference type="HOGENOM" id="CLU_054191_1_0_5"/>
<dbReference type="InterPro" id="IPR040255">
    <property type="entry name" value="Non-specific_endonuclease"/>
</dbReference>
<dbReference type="SUPFAM" id="SSF54060">
    <property type="entry name" value="His-Me finger endonucleases"/>
    <property type="match status" value="1"/>
</dbReference>
<dbReference type="GO" id="GO:0046872">
    <property type="term" value="F:metal ion binding"/>
    <property type="evidence" value="ECO:0007669"/>
    <property type="project" value="UniProtKB-KW"/>
</dbReference>
<gene>
    <name evidence="5" type="ordered locus">Pden_0949</name>
</gene>
<organism evidence="5 6">
    <name type="scientific">Paracoccus denitrificans (strain Pd 1222)</name>
    <dbReference type="NCBI Taxonomy" id="318586"/>
    <lineage>
        <taxon>Bacteria</taxon>
        <taxon>Pseudomonadati</taxon>
        <taxon>Pseudomonadota</taxon>
        <taxon>Alphaproteobacteria</taxon>
        <taxon>Rhodobacterales</taxon>
        <taxon>Paracoccaceae</taxon>
        <taxon>Paracoccus</taxon>
    </lineage>
</organism>
<evidence type="ECO:0000256" key="2">
    <source>
        <dbReference type="PIRSR" id="PIRSR640255-2"/>
    </source>
</evidence>
<dbReference type="Pfam" id="PF01223">
    <property type="entry name" value="Endonuclease_NS"/>
    <property type="match status" value="1"/>
</dbReference>
<dbReference type="CDD" id="cd00091">
    <property type="entry name" value="NUC"/>
    <property type="match status" value="1"/>
</dbReference>
<dbReference type="STRING" id="318586.Pden_0949"/>
<feature type="domain" description="DNA/RNA non-specific endonuclease/pyrophosphatase/phosphodiesterase" evidence="4">
    <location>
        <begin position="101"/>
        <end position="314"/>
    </location>
</feature>
<name>A1B0L6_PARDP</name>
<dbReference type="PANTHER" id="PTHR13966">
    <property type="entry name" value="ENDONUCLEASE RELATED"/>
    <property type="match status" value="1"/>
</dbReference>
<dbReference type="KEGG" id="pde:Pden_0949"/>
<dbReference type="InterPro" id="IPR020821">
    <property type="entry name" value="ENPP1-3/EXOG-like_nuc-like"/>
</dbReference>
<dbReference type="InterPro" id="IPR044929">
    <property type="entry name" value="DNA/RNA_non-sp_Endonuclease_sf"/>
</dbReference>
<feature type="active site" description="Proton acceptor" evidence="1">
    <location>
        <position position="167"/>
    </location>
</feature>
<dbReference type="SMART" id="SM00892">
    <property type="entry name" value="Endonuclease_NS"/>
    <property type="match status" value="1"/>
</dbReference>
<dbReference type="PANTHER" id="PTHR13966:SF5">
    <property type="entry name" value="ENDONUCLEASE G, MITOCHONDRIAL"/>
    <property type="match status" value="1"/>
</dbReference>
<proteinExistence type="predicted"/>
<keyword evidence="2" id="KW-0479">Metal-binding</keyword>
<feature type="domain" description="ENPP1-3/EXOG-like endonuclease/phosphodiesterase" evidence="3">
    <location>
        <begin position="102"/>
        <end position="314"/>
    </location>
</feature>